<evidence type="ECO:0000313" key="1">
    <source>
        <dbReference type="EMBL" id="KAK9125609.1"/>
    </source>
</evidence>
<protein>
    <submittedName>
        <fullName evidence="1">Uncharacterized protein</fullName>
    </submittedName>
</protein>
<gene>
    <name evidence="1" type="ORF">Scep_014455</name>
</gene>
<dbReference type="Proteomes" id="UP001419268">
    <property type="component" value="Unassembled WGS sequence"/>
</dbReference>
<dbReference type="AlphaFoldDB" id="A0AAP0J1A5"/>
<sequence>MAPFGIYLGCASGEATVGLGTIKADLVPPYQSLKLVCSQVALSPRVKCQDNIGAYPLLSGVISELENIDERHIYVI</sequence>
<comment type="caution">
    <text evidence="1">The sequence shown here is derived from an EMBL/GenBank/DDBJ whole genome shotgun (WGS) entry which is preliminary data.</text>
</comment>
<reference evidence="1 2" key="1">
    <citation type="submission" date="2024-01" db="EMBL/GenBank/DDBJ databases">
        <title>Genome assemblies of Stephania.</title>
        <authorList>
            <person name="Yang L."/>
        </authorList>
    </citation>
    <scope>NUCLEOTIDE SEQUENCE [LARGE SCALE GENOMIC DNA]</scope>
    <source>
        <strain evidence="1">JXDWG</strain>
        <tissue evidence="1">Leaf</tissue>
    </source>
</reference>
<name>A0AAP0J1A5_9MAGN</name>
<proteinExistence type="predicted"/>
<keyword evidence="2" id="KW-1185">Reference proteome</keyword>
<evidence type="ECO:0000313" key="2">
    <source>
        <dbReference type="Proteomes" id="UP001419268"/>
    </source>
</evidence>
<dbReference type="EMBL" id="JBBNAG010000006">
    <property type="protein sequence ID" value="KAK9125609.1"/>
    <property type="molecule type" value="Genomic_DNA"/>
</dbReference>
<accession>A0AAP0J1A5</accession>
<organism evidence="1 2">
    <name type="scientific">Stephania cephalantha</name>
    <dbReference type="NCBI Taxonomy" id="152367"/>
    <lineage>
        <taxon>Eukaryota</taxon>
        <taxon>Viridiplantae</taxon>
        <taxon>Streptophyta</taxon>
        <taxon>Embryophyta</taxon>
        <taxon>Tracheophyta</taxon>
        <taxon>Spermatophyta</taxon>
        <taxon>Magnoliopsida</taxon>
        <taxon>Ranunculales</taxon>
        <taxon>Menispermaceae</taxon>
        <taxon>Menispermoideae</taxon>
        <taxon>Cissampelideae</taxon>
        <taxon>Stephania</taxon>
    </lineage>
</organism>